<dbReference type="EMBL" id="BGPR01000154">
    <property type="protein sequence ID" value="GBM00147.1"/>
    <property type="molecule type" value="Genomic_DNA"/>
</dbReference>
<proteinExistence type="predicted"/>
<dbReference type="Proteomes" id="UP000499080">
    <property type="component" value="Unassembled WGS sequence"/>
</dbReference>
<comment type="caution">
    <text evidence="2">The sequence shown here is derived from an EMBL/GenBank/DDBJ whole genome shotgun (WGS) entry which is preliminary data.</text>
</comment>
<accession>A0A4Y2C912</accession>
<sequence>MKVVKFPDQRQRINIFSKTIADADKHNVNSLMTELKLIFILFALLGIDVDKQVNASNRNRTKHSYKGARIQRMKTCIGTCLKSLIYIIFFVKVLINTSYMVYAEDKRTVFTLFVLIVLKFLLYVSIYKKRRQIFRLTNDLNKALKALNVSTLSNMAKKFNLSCIVVLAIVLTWAAVSFCLGFSSLKAERFYFIQSNTSLISYIPYIVQVIEFPYWIVADTILCLFVFYYVFICKIIRILFRNFQKQLGRTHSTRDFMNGISCYEDILKNMNNFNEQFSIPAFLVVLITMMAVFRAGYKLAFKEYVTLHSGLALTFAVLFCFSVQLALMISACLTNEAKSVTHCSVRRLFYRFCTDSFKFVSLKTDSSQSTLTLGKIYQLDRSLIIASIATLLTYGILLGTLGK</sequence>
<keyword evidence="3" id="KW-1185">Reference proteome</keyword>
<feature type="transmembrane region" description="Helical" evidence="1">
    <location>
        <begin position="214"/>
        <end position="240"/>
    </location>
</feature>
<protein>
    <recommendedName>
        <fullName evidence="4">Gustatory receptor</fullName>
    </recommendedName>
</protein>
<keyword evidence="1" id="KW-0812">Transmembrane</keyword>
<reference evidence="2 3" key="1">
    <citation type="journal article" date="2019" name="Sci. Rep.">
        <title>Orb-weaving spider Araneus ventricosus genome elucidates the spidroin gene catalogue.</title>
        <authorList>
            <person name="Kono N."/>
            <person name="Nakamura H."/>
            <person name="Ohtoshi R."/>
            <person name="Moran D.A.P."/>
            <person name="Shinohara A."/>
            <person name="Yoshida Y."/>
            <person name="Fujiwara M."/>
            <person name="Mori M."/>
            <person name="Tomita M."/>
            <person name="Arakawa K."/>
        </authorList>
    </citation>
    <scope>NUCLEOTIDE SEQUENCE [LARGE SCALE GENOMIC DNA]</scope>
</reference>
<evidence type="ECO:0000313" key="3">
    <source>
        <dbReference type="Proteomes" id="UP000499080"/>
    </source>
</evidence>
<gene>
    <name evidence="2" type="ORF">AVEN_176392_1</name>
</gene>
<name>A0A4Y2C912_ARAVE</name>
<feature type="transmembrane region" description="Helical" evidence="1">
    <location>
        <begin position="107"/>
        <end position="126"/>
    </location>
</feature>
<evidence type="ECO:0000256" key="1">
    <source>
        <dbReference type="SAM" id="Phobius"/>
    </source>
</evidence>
<organism evidence="2 3">
    <name type="scientific">Araneus ventricosus</name>
    <name type="common">Orbweaver spider</name>
    <name type="synonym">Epeira ventricosa</name>
    <dbReference type="NCBI Taxonomy" id="182803"/>
    <lineage>
        <taxon>Eukaryota</taxon>
        <taxon>Metazoa</taxon>
        <taxon>Ecdysozoa</taxon>
        <taxon>Arthropoda</taxon>
        <taxon>Chelicerata</taxon>
        <taxon>Arachnida</taxon>
        <taxon>Araneae</taxon>
        <taxon>Araneomorphae</taxon>
        <taxon>Entelegynae</taxon>
        <taxon>Araneoidea</taxon>
        <taxon>Araneidae</taxon>
        <taxon>Araneus</taxon>
    </lineage>
</organism>
<feature type="transmembrane region" description="Helical" evidence="1">
    <location>
        <begin position="383"/>
        <end position="402"/>
    </location>
</feature>
<feature type="transmembrane region" description="Helical" evidence="1">
    <location>
        <begin position="277"/>
        <end position="297"/>
    </location>
</feature>
<feature type="transmembrane region" description="Helical" evidence="1">
    <location>
        <begin position="75"/>
        <end position="95"/>
    </location>
</feature>
<feature type="transmembrane region" description="Helical" evidence="1">
    <location>
        <begin position="309"/>
        <end position="329"/>
    </location>
</feature>
<feature type="transmembrane region" description="Helical" evidence="1">
    <location>
        <begin position="159"/>
        <end position="183"/>
    </location>
</feature>
<evidence type="ECO:0000313" key="2">
    <source>
        <dbReference type="EMBL" id="GBM00147.1"/>
    </source>
</evidence>
<dbReference type="AlphaFoldDB" id="A0A4Y2C912"/>
<keyword evidence="1" id="KW-1133">Transmembrane helix</keyword>
<evidence type="ECO:0008006" key="4">
    <source>
        <dbReference type="Google" id="ProtNLM"/>
    </source>
</evidence>
<keyword evidence="1" id="KW-0472">Membrane</keyword>